<name>A0A0C9T350_PLICR</name>
<sequence length="184" mass="20658">MAFAATLLHCYSLWNPGRLETGPCNMSDPTFMFLHQALLCPRQSYANVHMLLYASNESYVQISVPSPPTPDIRLPDIGLSRHVYLPISYPTADNPNPSSVLVYWITGLPPRRFSCFRLDLSLVLLMYMPVALLKTSFICPTLHRQSPKTRTWVILAPRTCTRECGKKSCESELGKRGEPADAPC</sequence>
<dbReference type="HOGENOM" id="CLU_1468777_0_0_1"/>
<proteinExistence type="predicted"/>
<dbReference type="AlphaFoldDB" id="A0A0C9T350"/>
<evidence type="ECO:0000313" key="1">
    <source>
        <dbReference type="EMBL" id="KII83679.1"/>
    </source>
</evidence>
<dbReference type="Proteomes" id="UP000053263">
    <property type="component" value="Unassembled WGS sequence"/>
</dbReference>
<protein>
    <submittedName>
        <fullName evidence="1">Uncharacterized protein</fullName>
    </submittedName>
</protein>
<gene>
    <name evidence="1" type="ORF">PLICRDRAFT_448878</name>
</gene>
<accession>A0A0C9T350</accession>
<keyword evidence="2" id="KW-1185">Reference proteome</keyword>
<organism evidence="1 2">
    <name type="scientific">Plicaturopsis crispa FD-325 SS-3</name>
    <dbReference type="NCBI Taxonomy" id="944288"/>
    <lineage>
        <taxon>Eukaryota</taxon>
        <taxon>Fungi</taxon>
        <taxon>Dikarya</taxon>
        <taxon>Basidiomycota</taxon>
        <taxon>Agaricomycotina</taxon>
        <taxon>Agaricomycetes</taxon>
        <taxon>Agaricomycetidae</taxon>
        <taxon>Amylocorticiales</taxon>
        <taxon>Amylocorticiaceae</taxon>
        <taxon>Plicatura</taxon>
        <taxon>Plicaturopsis crispa</taxon>
    </lineage>
</organism>
<reference evidence="1 2" key="1">
    <citation type="submission" date="2014-06" db="EMBL/GenBank/DDBJ databases">
        <title>Evolutionary Origins and Diversification of the Mycorrhizal Mutualists.</title>
        <authorList>
            <consortium name="DOE Joint Genome Institute"/>
            <consortium name="Mycorrhizal Genomics Consortium"/>
            <person name="Kohler A."/>
            <person name="Kuo A."/>
            <person name="Nagy L.G."/>
            <person name="Floudas D."/>
            <person name="Copeland A."/>
            <person name="Barry K.W."/>
            <person name="Cichocki N."/>
            <person name="Veneault-Fourrey C."/>
            <person name="LaButti K."/>
            <person name="Lindquist E.A."/>
            <person name="Lipzen A."/>
            <person name="Lundell T."/>
            <person name="Morin E."/>
            <person name="Murat C."/>
            <person name="Riley R."/>
            <person name="Ohm R."/>
            <person name="Sun H."/>
            <person name="Tunlid A."/>
            <person name="Henrissat B."/>
            <person name="Grigoriev I.V."/>
            <person name="Hibbett D.S."/>
            <person name="Martin F."/>
        </authorList>
    </citation>
    <scope>NUCLEOTIDE SEQUENCE [LARGE SCALE GENOMIC DNA]</scope>
    <source>
        <strain evidence="1 2">FD-325 SS-3</strain>
    </source>
</reference>
<dbReference type="EMBL" id="KN832575">
    <property type="protein sequence ID" value="KII83679.1"/>
    <property type="molecule type" value="Genomic_DNA"/>
</dbReference>
<evidence type="ECO:0000313" key="2">
    <source>
        <dbReference type="Proteomes" id="UP000053263"/>
    </source>
</evidence>